<evidence type="ECO:0000313" key="6">
    <source>
        <dbReference type="Proteomes" id="UP000309676"/>
    </source>
</evidence>
<evidence type="ECO:0000256" key="2">
    <source>
        <dbReference type="ARBA" id="ARBA00024438"/>
    </source>
</evidence>
<proteinExistence type="inferred from homology"/>
<feature type="domain" description="Putative zinc-finger" evidence="4">
    <location>
        <begin position="3"/>
        <end position="37"/>
    </location>
</feature>
<accession>A0A5R9GJN6</accession>
<comment type="similarity">
    <text evidence="1">Belongs to the zinc-associated anti-sigma factor (ZAS) superfamily. Anti-sigma-W factor family.</text>
</comment>
<dbReference type="Pfam" id="PF13490">
    <property type="entry name" value="zf-HC2"/>
    <property type="match status" value="1"/>
</dbReference>
<evidence type="ECO:0000259" key="4">
    <source>
        <dbReference type="Pfam" id="PF13490"/>
    </source>
</evidence>
<feature type="compositionally biased region" description="Low complexity" evidence="3">
    <location>
        <begin position="211"/>
        <end position="231"/>
    </location>
</feature>
<evidence type="ECO:0000256" key="1">
    <source>
        <dbReference type="ARBA" id="ARBA00024353"/>
    </source>
</evidence>
<feature type="compositionally biased region" description="Gly residues" evidence="3">
    <location>
        <begin position="232"/>
        <end position="246"/>
    </location>
</feature>
<protein>
    <recommendedName>
        <fullName evidence="2">Anti-sigma-W factor RsiW</fullName>
    </recommendedName>
</protein>
<dbReference type="InterPro" id="IPR041916">
    <property type="entry name" value="Anti_sigma_zinc_sf"/>
</dbReference>
<keyword evidence="6" id="KW-1185">Reference proteome</keyword>
<gene>
    <name evidence="5" type="ORF">FE782_05560</name>
</gene>
<feature type="compositionally biased region" description="Low complexity" evidence="3">
    <location>
        <begin position="261"/>
        <end position="270"/>
    </location>
</feature>
<name>A0A5R9GJN6_9BACL</name>
<feature type="region of interest" description="Disordered" evidence="3">
    <location>
        <begin position="160"/>
        <end position="276"/>
    </location>
</feature>
<dbReference type="EMBL" id="VCIW01000002">
    <property type="protein sequence ID" value="TLS53734.1"/>
    <property type="molecule type" value="Genomic_DNA"/>
</dbReference>
<evidence type="ECO:0000313" key="5">
    <source>
        <dbReference type="EMBL" id="TLS53734.1"/>
    </source>
</evidence>
<feature type="compositionally biased region" description="Low complexity" evidence="3">
    <location>
        <begin position="170"/>
        <end position="188"/>
    </location>
</feature>
<dbReference type="InterPro" id="IPR027383">
    <property type="entry name" value="Znf_put"/>
</dbReference>
<organism evidence="5 6">
    <name type="scientific">Paenibacillus antri</name>
    <dbReference type="NCBI Taxonomy" id="2582848"/>
    <lineage>
        <taxon>Bacteria</taxon>
        <taxon>Bacillati</taxon>
        <taxon>Bacillota</taxon>
        <taxon>Bacilli</taxon>
        <taxon>Bacillales</taxon>
        <taxon>Paenibacillaceae</taxon>
        <taxon>Paenibacillus</taxon>
    </lineage>
</organism>
<evidence type="ECO:0000256" key="3">
    <source>
        <dbReference type="SAM" id="MobiDB-lite"/>
    </source>
</evidence>
<dbReference type="AlphaFoldDB" id="A0A5R9GJN6"/>
<sequence length="377" mass="38919">MTCEEVMELMQRHLDGDLNHEEQKRLSEHLDACPECAEMMERLERIDQDLASLPRVTPAYSLVDAIMPRLAQIDAASESTSAREAAPRGAAIRPWYARGAFARYGGLAAAAAVLGVLVVNGMTDTFEKSANTAQESAASGGAAADIMMTMEAPMEEALADDATTKRSASEAEAPAADASPSMDNAADPNASVSSTPEPSKAPKNNEGATAGSGEAPSEQPSSPSREPQPAAAGGGTDGAEGVGVMGFEGTEQGAAPEGEVPTEAAEMPPLAEEPRYGITREPTAEDSARGKGAAPALLSEDGAFAAAVELKADGTQVVVVNELEGDADYASSYAWASETAVELTGWDGATLTYTATTEGVVRTFRIDAASATETEIE</sequence>
<dbReference type="Proteomes" id="UP000309676">
    <property type="component" value="Unassembled WGS sequence"/>
</dbReference>
<comment type="caution">
    <text evidence="5">The sequence shown here is derived from an EMBL/GenBank/DDBJ whole genome shotgun (WGS) entry which is preliminary data.</text>
</comment>
<dbReference type="Gene3D" id="1.10.10.1320">
    <property type="entry name" value="Anti-sigma factor, zinc-finger domain"/>
    <property type="match status" value="1"/>
</dbReference>
<reference evidence="5 6" key="1">
    <citation type="submission" date="2019-05" db="EMBL/GenBank/DDBJ databases">
        <authorList>
            <person name="Narsing Rao M.P."/>
            <person name="Li W.J."/>
        </authorList>
    </citation>
    <scope>NUCLEOTIDE SEQUENCE [LARGE SCALE GENOMIC DNA]</scope>
    <source>
        <strain evidence="5 6">SYSU_K30003</strain>
    </source>
</reference>